<organism evidence="2 3">
    <name type="scientific">Cytophaga hutchinsonii (strain ATCC 33406 / DSM 1761 / CIP 103989 / NBRC 15051 / NCIMB 9469 / D465)</name>
    <dbReference type="NCBI Taxonomy" id="269798"/>
    <lineage>
        <taxon>Bacteria</taxon>
        <taxon>Pseudomonadati</taxon>
        <taxon>Bacteroidota</taxon>
        <taxon>Cytophagia</taxon>
        <taxon>Cytophagales</taxon>
        <taxon>Cytophagaceae</taxon>
        <taxon>Cytophaga</taxon>
    </lineage>
</organism>
<evidence type="ECO:0000313" key="3">
    <source>
        <dbReference type="Proteomes" id="UP000001822"/>
    </source>
</evidence>
<sequence length="142" mass="16493">MTKIKCILEVDMKLCYCHSDKPFESCCEVYLSDSAIPVTAEQLMRSRYTAYAVHDVDYIMQTTHPATRKHYDPRSIKAWAESSIWQKLEVIGTRKGSASDTVGFVEFKAYYFDSVQQPQLHHEYSTFKKVDGTWFFVEGRVL</sequence>
<evidence type="ECO:0000259" key="1">
    <source>
        <dbReference type="Pfam" id="PF17775"/>
    </source>
</evidence>
<dbReference type="Gene3D" id="3.10.450.50">
    <property type="match status" value="1"/>
</dbReference>
<dbReference type="NCBIfam" id="NF002486">
    <property type="entry name" value="PRK01752.1"/>
    <property type="match status" value="1"/>
</dbReference>
<dbReference type="InterPro" id="IPR032710">
    <property type="entry name" value="NTF2-like_dom_sf"/>
</dbReference>
<dbReference type="Proteomes" id="UP000001822">
    <property type="component" value="Chromosome"/>
</dbReference>
<dbReference type="AlphaFoldDB" id="A0A6N4SSR8"/>
<gene>
    <name evidence="2" type="ordered locus">CHU_2091</name>
</gene>
<dbReference type="SUPFAM" id="SSF54427">
    <property type="entry name" value="NTF2-like"/>
    <property type="match status" value="1"/>
</dbReference>
<reference evidence="2 3" key="1">
    <citation type="journal article" date="2007" name="Appl. Environ. Microbiol.">
        <title>Genome sequence of the cellulolytic gliding bacterium Cytophaga hutchinsonii.</title>
        <authorList>
            <person name="Xie G."/>
            <person name="Bruce D.C."/>
            <person name="Challacombe J.F."/>
            <person name="Chertkov O."/>
            <person name="Detter J.C."/>
            <person name="Gilna P."/>
            <person name="Han C.S."/>
            <person name="Lucas S."/>
            <person name="Misra M."/>
            <person name="Myers G.L."/>
            <person name="Richardson P."/>
            <person name="Tapia R."/>
            <person name="Thayer N."/>
            <person name="Thompson L.S."/>
            <person name="Brettin T.S."/>
            <person name="Henrissat B."/>
            <person name="Wilson D.B."/>
            <person name="McBride M.J."/>
        </authorList>
    </citation>
    <scope>NUCLEOTIDE SEQUENCE [LARGE SCALE GENOMIC DNA]</scope>
    <source>
        <strain evidence="3">ATCC 33406 / DSM 1761 / CIP 103989 / NBRC 15051 / NCIMB 9469 / D465</strain>
    </source>
</reference>
<name>A0A6N4SSR8_CYTH3</name>
<proteinExistence type="predicted"/>
<dbReference type="RefSeq" id="WP_011585471.1">
    <property type="nucleotide sequence ID" value="NC_008255.1"/>
</dbReference>
<dbReference type="InterPro" id="IPR048469">
    <property type="entry name" value="YchJ-like_M"/>
</dbReference>
<dbReference type="EMBL" id="CP000383">
    <property type="protein sequence ID" value="ABG59354.1"/>
    <property type="molecule type" value="Genomic_DNA"/>
</dbReference>
<keyword evidence="3" id="KW-1185">Reference proteome</keyword>
<dbReference type="Pfam" id="PF17775">
    <property type="entry name" value="YchJ_M-like"/>
    <property type="match status" value="1"/>
</dbReference>
<protein>
    <recommendedName>
        <fullName evidence="1">YchJ-like middle NTF2-like domain-containing protein</fullName>
    </recommendedName>
</protein>
<evidence type="ECO:0000313" key="2">
    <source>
        <dbReference type="EMBL" id="ABG59354.1"/>
    </source>
</evidence>
<dbReference type="KEGG" id="chu:CHU_2091"/>
<accession>A0A6N4SSR8</accession>
<feature type="domain" description="YchJ-like middle NTF2-like" evidence="1">
    <location>
        <begin position="39"/>
        <end position="139"/>
    </location>
</feature>